<dbReference type="Proteomes" id="UP000198850">
    <property type="component" value="Unassembled WGS sequence"/>
</dbReference>
<name>A0A1H4H814_9SPHI</name>
<evidence type="ECO:0000313" key="2">
    <source>
        <dbReference type="EMBL" id="SEB17846.1"/>
    </source>
</evidence>
<sequence length="463" mass="52660">MATPEEQQAVNNESAAAGFKPAEKDTKEKLSLRDSLDKLLKVGGIDLLESTIDGLQNLNPERKARKQIFLTGDEKESEREELKRKIQLWIDILENSDSVAAMVDRSTEKLKAAEDNIVKNIAGALKTTRALEQSYRSVNLFYQNTEEDKLKNVILMNASPEQVKDLDNPRFIEYVSDELKQNYDRLDLRQNYSLLVIPGYMGSNKVVEKWGAIAYRNKVMLITDFADLDHPDDVIDLFTEANLTGGDAFRSNVIMTCNWLIGRGKVAEAGEEDDLTIPGSSALAGKMYYTLMSQVTAGKKHGSMNDVDGVKFDLKKSEISHLERIGLVPMVNEYGKVMAFSAKTLFNGDNIGLQTYSVVRVFDYITKVLFDFLNRRAFENWTSRTEKDLRGQIVKFLDKIQGPDRLIERFKIMRFERDDVQKDMIHLDIHITPYFPAKSFVVRLDGQKGEDEETTWSSEYAQA</sequence>
<gene>
    <name evidence="2" type="ORF">SAMN05443550_11426</name>
</gene>
<dbReference type="OrthoDB" id="1408613at2"/>
<dbReference type="InterPro" id="IPR035576">
    <property type="entry name" value="T6SS_TssC"/>
</dbReference>
<organism evidence="2 3">
    <name type="scientific">Pedobacter hartonius</name>
    <dbReference type="NCBI Taxonomy" id="425514"/>
    <lineage>
        <taxon>Bacteria</taxon>
        <taxon>Pseudomonadati</taxon>
        <taxon>Bacteroidota</taxon>
        <taxon>Sphingobacteriia</taxon>
        <taxon>Sphingobacteriales</taxon>
        <taxon>Sphingobacteriaceae</taxon>
        <taxon>Pedobacter</taxon>
    </lineage>
</organism>
<evidence type="ECO:0000313" key="3">
    <source>
        <dbReference type="Proteomes" id="UP000198850"/>
    </source>
</evidence>
<dbReference type="GO" id="GO:0033103">
    <property type="term" value="P:protein secretion by the type VI secretion system"/>
    <property type="evidence" value="ECO:0007669"/>
    <property type="project" value="InterPro"/>
</dbReference>
<dbReference type="EMBL" id="FNRA01000014">
    <property type="protein sequence ID" value="SEB17846.1"/>
    <property type="molecule type" value="Genomic_DNA"/>
</dbReference>
<dbReference type="RefSeq" id="WP_090559658.1">
    <property type="nucleotide sequence ID" value="NZ_FNRA01000014.1"/>
</dbReference>
<evidence type="ECO:0008006" key="4">
    <source>
        <dbReference type="Google" id="ProtNLM"/>
    </source>
</evidence>
<protein>
    <recommendedName>
        <fullName evidence="4">Type VI secretion system contractile sheath protein TssC</fullName>
    </recommendedName>
</protein>
<proteinExistence type="predicted"/>
<reference evidence="2 3" key="1">
    <citation type="submission" date="2016-10" db="EMBL/GenBank/DDBJ databases">
        <authorList>
            <person name="de Groot N.N."/>
        </authorList>
    </citation>
    <scope>NUCLEOTIDE SEQUENCE [LARGE SCALE GENOMIC DNA]</scope>
    <source>
        <strain evidence="2 3">DSM 19033</strain>
    </source>
</reference>
<evidence type="ECO:0000256" key="1">
    <source>
        <dbReference type="SAM" id="MobiDB-lite"/>
    </source>
</evidence>
<dbReference type="AlphaFoldDB" id="A0A1H4H814"/>
<dbReference type="STRING" id="425514.SAMN05443550_11426"/>
<keyword evidence="3" id="KW-1185">Reference proteome</keyword>
<feature type="compositionally biased region" description="Polar residues" evidence="1">
    <location>
        <begin position="1"/>
        <end position="14"/>
    </location>
</feature>
<dbReference type="GO" id="GO:0033104">
    <property type="term" value="C:type VI protein secretion system complex"/>
    <property type="evidence" value="ECO:0007669"/>
    <property type="project" value="InterPro"/>
</dbReference>
<feature type="region of interest" description="Disordered" evidence="1">
    <location>
        <begin position="1"/>
        <end position="28"/>
    </location>
</feature>
<accession>A0A1H4H814</accession>
<dbReference type="Pfam" id="PF17541">
    <property type="entry name" value="TssC"/>
    <property type="match status" value="1"/>
</dbReference>